<dbReference type="CDD" id="cd01450">
    <property type="entry name" value="vWFA_subfamily_ECM"/>
    <property type="match status" value="1"/>
</dbReference>
<dbReference type="Pfam" id="PF00092">
    <property type="entry name" value="VWA"/>
    <property type="match status" value="1"/>
</dbReference>
<evidence type="ECO:0000313" key="4">
    <source>
        <dbReference type="Proteomes" id="UP000014760"/>
    </source>
</evidence>
<sequence length="158" mass="17462">DLVFVLDGSESISRADPQNWPKVLEFAANIVDYYVITPNNTRVGLVQFSDIGIIEFNLTSYKTASDVKKAILGLKIRNSFTNTFDGLVQMRKLFTAPYGDRPDIPNVAIVLTDGEHSRETPDPITEAERAQKDGITMLTVGVAQANREELKGMSSDPK</sequence>
<dbReference type="EMBL" id="AMQN01003895">
    <property type="status" value="NOT_ANNOTATED_CDS"/>
    <property type="molecule type" value="Genomic_DNA"/>
</dbReference>
<dbReference type="PANTHER" id="PTHR24020">
    <property type="entry name" value="COLLAGEN ALPHA"/>
    <property type="match status" value="1"/>
</dbReference>
<dbReference type="EnsemblMetazoa" id="CapteT37042">
    <property type="protein sequence ID" value="CapteP37042"/>
    <property type="gene ID" value="CapteG37042"/>
</dbReference>
<reference evidence="3" key="3">
    <citation type="submission" date="2015-06" db="UniProtKB">
        <authorList>
            <consortium name="EnsemblMetazoa"/>
        </authorList>
    </citation>
    <scope>IDENTIFICATION</scope>
</reference>
<name>R7VHL2_CAPTE</name>
<reference evidence="2 4" key="2">
    <citation type="journal article" date="2013" name="Nature">
        <title>Insights into bilaterian evolution from three spiralian genomes.</title>
        <authorList>
            <person name="Simakov O."/>
            <person name="Marletaz F."/>
            <person name="Cho S.J."/>
            <person name="Edsinger-Gonzales E."/>
            <person name="Havlak P."/>
            <person name="Hellsten U."/>
            <person name="Kuo D.H."/>
            <person name="Larsson T."/>
            <person name="Lv J."/>
            <person name="Arendt D."/>
            <person name="Savage R."/>
            <person name="Osoegawa K."/>
            <person name="de Jong P."/>
            <person name="Grimwood J."/>
            <person name="Chapman J.A."/>
            <person name="Shapiro H."/>
            <person name="Aerts A."/>
            <person name="Otillar R.P."/>
            <person name="Terry A.Y."/>
            <person name="Boore J.L."/>
            <person name="Grigoriev I.V."/>
            <person name="Lindberg D.R."/>
            <person name="Seaver E.C."/>
            <person name="Weisblat D.A."/>
            <person name="Putnam N.H."/>
            <person name="Rokhsar D.S."/>
        </authorList>
    </citation>
    <scope>NUCLEOTIDE SEQUENCE</scope>
    <source>
        <strain evidence="2 4">I ESC-2004</strain>
    </source>
</reference>
<accession>R7VHL2</accession>
<dbReference type="SMART" id="SM00327">
    <property type="entry name" value="VWA"/>
    <property type="match status" value="1"/>
</dbReference>
<dbReference type="InterPro" id="IPR002035">
    <property type="entry name" value="VWF_A"/>
</dbReference>
<dbReference type="PANTHER" id="PTHR24020:SF20">
    <property type="entry name" value="PH DOMAIN-CONTAINING PROTEIN"/>
    <property type="match status" value="1"/>
</dbReference>
<feature type="domain" description="VWFA" evidence="1">
    <location>
        <begin position="1"/>
        <end position="158"/>
    </location>
</feature>
<organism evidence="2">
    <name type="scientific">Capitella teleta</name>
    <name type="common">Polychaete worm</name>
    <dbReference type="NCBI Taxonomy" id="283909"/>
    <lineage>
        <taxon>Eukaryota</taxon>
        <taxon>Metazoa</taxon>
        <taxon>Spiralia</taxon>
        <taxon>Lophotrochozoa</taxon>
        <taxon>Annelida</taxon>
        <taxon>Polychaeta</taxon>
        <taxon>Sedentaria</taxon>
        <taxon>Scolecida</taxon>
        <taxon>Capitellidae</taxon>
        <taxon>Capitella</taxon>
    </lineage>
</organism>
<dbReference type="EMBL" id="KB292163">
    <property type="protein sequence ID" value="ELU18067.1"/>
    <property type="molecule type" value="Genomic_DNA"/>
</dbReference>
<feature type="non-terminal residue" evidence="2">
    <location>
        <position position="158"/>
    </location>
</feature>
<dbReference type="InterPro" id="IPR036465">
    <property type="entry name" value="vWFA_dom_sf"/>
</dbReference>
<evidence type="ECO:0000259" key="1">
    <source>
        <dbReference type="PROSITE" id="PS50234"/>
    </source>
</evidence>
<dbReference type="HOGENOM" id="CLU_008905_4_0_1"/>
<dbReference type="STRING" id="283909.R7VHL2"/>
<evidence type="ECO:0000313" key="2">
    <source>
        <dbReference type="EMBL" id="ELU18067.1"/>
    </source>
</evidence>
<dbReference type="Proteomes" id="UP000014760">
    <property type="component" value="Unassembled WGS sequence"/>
</dbReference>
<proteinExistence type="predicted"/>
<dbReference type="AlphaFoldDB" id="R7VHL2"/>
<dbReference type="OrthoDB" id="6132182at2759"/>
<keyword evidence="4" id="KW-1185">Reference proteome</keyword>
<dbReference type="InterPro" id="IPR050525">
    <property type="entry name" value="ECM_Assembly_Org"/>
</dbReference>
<protein>
    <recommendedName>
        <fullName evidence="1">VWFA domain-containing protein</fullName>
    </recommendedName>
</protein>
<dbReference type="PROSITE" id="PS50234">
    <property type="entry name" value="VWFA"/>
    <property type="match status" value="1"/>
</dbReference>
<evidence type="ECO:0000313" key="3">
    <source>
        <dbReference type="EnsemblMetazoa" id="CapteP37042"/>
    </source>
</evidence>
<dbReference type="OMA" id="STCEVIT"/>
<gene>
    <name evidence="2" type="ORF">CAPTEDRAFT_37042</name>
</gene>
<dbReference type="SUPFAM" id="SSF53300">
    <property type="entry name" value="vWA-like"/>
    <property type="match status" value="1"/>
</dbReference>
<dbReference type="Gene3D" id="3.40.50.410">
    <property type="entry name" value="von Willebrand factor, type A domain"/>
    <property type="match status" value="1"/>
</dbReference>
<feature type="non-terminal residue" evidence="2">
    <location>
        <position position="1"/>
    </location>
</feature>
<reference evidence="4" key="1">
    <citation type="submission" date="2012-12" db="EMBL/GenBank/DDBJ databases">
        <authorList>
            <person name="Hellsten U."/>
            <person name="Grimwood J."/>
            <person name="Chapman J.A."/>
            <person name="Shapiro H."/>
            <person name="Aerts A."/>
            <person name="Otillar R.P."/>
            <person name="Terry A.Y."/>
            <person name="Boore J.L."/>
            <person name="Simakov O."/>
            <person name="Marletaz F."/>
            <person name="Cho S.-J."/>
            <person name="Edsinger-Gonzales E."/>
            <person name="Havlak P."/>
            <person name="Kuo D.-H."/>
            <person name="Larsson T."/>
            <person name="Lv J."/>
            <person name="Arendt D."/>
            <person name="Savage R."/>
            <person name="Osoegawa K."/>
            <person name="de Jong P."/>
            <person name="Lindberg D.R."/>
            <person name="Seaver E.C."/>
            <person name="Weisblat D.A."/>
            <person name="Putnam N.H."/>
            <person name="Grigoriev I.V."/>
            <person name="Rokhsar D.S."/>
        </authorList>
    </citation>
    <scope>NUCLEOTIDE SEQUENCE</scope>
    <source>
        <strain evidence="4">I ESC-2004</strain>
    </source>
</reference>